<feature type="chain" id="PRO_5046719762" evidence="9">
    <location>
        <begin position="43"/>
        <end position="823"/>
    </location>
</feature>
<sequence>MPPPSPQTPRRLGTSGSTPALSRRTLHLLWLLLISASTNAWAQTASLGGTVLHVEDNRLPVANARVTASSPALDEDRVTVTDDAGAYQFPQLPPGLYALRFEADGFIALRRDKVNLRAERPLRVNVELMLDVFEELDEEQIPVAGVSPWPVIDAQVPTTRESIELGFTDELARHRPAQDFGGLLRSFDSSLALFPGTRVMTGGLGLHGVSPFENETLLDGLSIQDPVFGTNALPLPEAFVGDLSLVTSGALPDDARAAGANITTTTPSSHTRPHGAIFATWTPGPWEGARTRPQLATGPVRDESLHHFGDLGGIIRGPLMKRRKLTFVLGAAPTFRRMALPPASSNEGSAPASGANFLDRRSVQVMGKLEFAPSRTESLSLSFITLPTLSNGFAPVTGTSTSTARVDSTTTRTSLAWSQRLFESHVNLQAQVGWLHRGSTFAERTPLAPTGLGEQLDDRADRYQANFQIERDAEDAHVLKAGVNTEYLVHERDSHLQGSTSLGQDESAPRHDVHTTRTRGQRLGAFVQDVWSPLGGLSISGGLRYDLQRVLPEAGGRALLVGNRVSPRLGVTYGQDHFVRAFAQFGMAMSQVPLGLVEAHTLAREPELTAPTAQDFLAGMDARGGFNTRLSLQYLHRALHAPISDVRSAHPSNDRTYDAVTVVLGRNDPEAQDGLQFLLSYTWSRLMEEGHGRVRLAPASTFLPDMMGMGEIPSSPVDRPHTVKAFVAWTLLMGQDLIAQVGLSYLGESGARMLEAPRRLDWHHSVDAFMTLGTWDTGSGRFVGGVDVFNLLNFQTVTRTDALGAPSEYQSPRQVRLQARYTF</sequence>
<evidence type="ECO:0000256" key="8">
    <source>
        <dbReference type="SAM" id="MobiDB-lite"/>
    </source>
</evidence>
<evidence type="ECO:0000256" key="5">
    <source>
        <dbReference type="ARBA" id="ARBA00023077"/>
    </source>
</evidence>
<gene>
    <name evidence="11" type="ORF">JY572_03255</name>
</gene>
<dbReference type="Gene3D" id="2.40.170.20">
    <property type="entry name" value="TonB-dependent receptor, beta-barrel domain"/>
    <property type="match status" value="1"/>
</dbReference>
<feature type="signal peptide" evidence="9">
    <location>
        <begin position="1"/>
        <end position="42"/>
    </location>
</feature>
<dbReference type="InterPro" id="IPR039426">
    <property type="entry name" value="TonB-dep_rcpt-like"/>
</dbReference>
<evidence type="ECO:0000256" key="3">
    <source>
        <dbReference type="ARBA" id="ARBA00022452"/>
    </source>
</evidence>
<keyword evidence="2" id="KW-0813">Transport</keyword>
<keyword evidence="4" id="KW-0812">Transmembrane</keyword>
<feature type="domain" description="TonB-dependent receptor-like beta-barrel" evidence="10">
    <location>
        <begin position="396"/>
        <end position="587"/>
    </location>
</feature>
<dbReference type="InterPro" id="IPR036942">
    <property type="entry name" value="Beta-barrel_TonB_sf"/>
</dbReference>
<organism evidence="11 12">
    <name type="scientific">Myxococcus landrumensis</name>
    <dbReference type="NCBI Taxonomy" id="2813577"/>
    <lineage>
        <taxon>Bacteria</taxon>
        <taxon>Pseudomonadati</taxon>
        <taxon>Myxococcota</taxon>
        <taxon>Myxococcia</taxon>
        <taxon>Myxococcales</taxon>
        <taxon>Cystobacterineae</taxon>
        <taxon>Myxococcaceae</taxon>
        <taxon>Myxococcus</taxon>
    </lineage>
</organism>
<dbReference type="EMBL" id="CP071091">
    <property type="protein sequence ID" value="QSQ15118.1"/>
    <property type="molecule type" value="Genomic_DNA"/>
</dbReference>
<dbReference type="SUPFAM" id="SSF56935">
    <property type="entry name" value="Porins"/>
    <property type="match status" value="1"/>
</dbReference>
<reference evidence="11 12" key="1">
    <citation type="submission" date="2021-02" db="EMBL/GenBank/DDBJ databases">
        <title>De Novo genome assembly of isolated myxobacteria.</title>
        <authorList>
            <person name="Stevens D.C."/>
        </authorList>
    </citation>
    <scope>NUCLEOTIDE SEQUENCE [LARGE SCALE GENOMIC DNA]</scope>
    <source>
        <strain evidence="11 12">SCHIC003</strain>
    </source>
</reference>
<proteinExistence type="predicted"/>
<keyword evidence="3" id="KW-1134">Transmembrane beta strand</keyword>
<protein>
    <submittedName>
        <fullName evidence="11">TonB-dependent receptor</fullName>
    </submittedName>
</protein>
<keyword evidence="11" id="KW-0675">Receptor</keyword>
<evidence type="ECO:0000313" key="12">
    <source>
        <dbReference type="Proteomes" id="UP000663090"/>
    </source>
</evidence>
<keyword evidence="5" id="KW-0798">TonB box</keyword>
<evidence type="ECO:0000259" key="10">
    <source>
        <dbReference type="Pfam" id="PF00593"/>
    </source>
</evidence>
<feature type="region of interest" description="Disordered" evidence="8">
    <location>
        <begin position="494"/>
        <end position="517"/>
    </location>
</feature>
<keyword evidence="7" id="KW-0998">Cell outer membrane</keyword>
<dbReference type="InterPro" id="IPR000531">
    <property type="entry name" value="Beta-barrel_TonB"/>
</dbReference>
<evidence type="ECO:0000256" key="9">
    <source>
        <dbReference type="SAM" id="SignalP"/>
    </source>
</evidence>
<comment type="subcellular location">
    <subcellularLocation>
        <location evidence="1">Cell outer membrane</location>
        <topology evidence="1">Multi-pass membrane protein</topology>
    </subcellularLocation>
</comment>
<accession>A0ABX7N9M0</accession>
<dbReference type="SUPFAM" id="SSF49452">
    <property type="entry name" value="Starch-binding domain-like"/>
    <property type="match status" value="1"/>
</dbReference>
<dbReference type="PANTHER" id="PTHR30069:SF46">
    <property type="entry name" value="OAR PROTEIN"/>
    <property type="match status" value="1"/>
</dbReference>
<keyword evidence="6" id="KW-0472">Membrane</keyword>
<keyword evidence="12" id="KW-1185">Reference proteome</keyword>
<evidence type="ECO:0000256" key="6">
    <source>
        <dbReference type="ARBA" id="ARBA00023136"/>
    </source>
</evidence>
<evidence type="ECO:0000256" key="2">
    <source>
        <dbReference type="ARBA" id="ARBA00022448"/>
    </source>
</evidence>
<dbReference type="Pfam" id="PF00593">
    <property type="entry name" value="TonB_dep_Rec_b-barrel"/>
    <property type="match status" value="1"/>
</dbReference>
<keyword evidence="9" id="KW-0732">Signal</keyword>
<evidence type="ECO:0000256" key="1">
    <source>
        <dbReference type="ARBA" id="ARBA00004571"/>
    </source>
</evidence>
<evidence type="ECO:0000256" key="7">
    <source>
        <dbReference type="ARBA" id="ARBA00023237"/>
    </source>
</evidence>
<evidence type="ECO:0000256" key="4">
    <source>
        <dbReference type="ARBA" id="ARBA00022692"/>
    </source>
</evidence>
<dbReference type="Pfam" id="PF13620">
    <property type="entry name" value="CarboxypepD_reg"/>
    <property type="match status" value="1"/>
</dbReference>
<evidence type="ECO:0000313" key="11">
    <source>
        <dbReference type="EMBL" id="QSQ15118.1"/>
    </source>
</evidence>
<name>A0ABX7N9M0_9BACT</name>
<dbReference type="RefSeq" id="WP_206716858.1">
    <property type="nucleotide sequence ID" value="NZ_CP071091.1"/>
</dbReference>
<dbReference type="InterPro" id="IPR013784">
    <property type="entry name" value="Carb-bd-like_fold"/>
</dbReference>
<dbReference type="PANTHER" id="PTHR30069">
    <property type="entry name" value="TONB-DEPENDENT OUTER MEMBRANE RECEPTOR"/>
    <property type="match status" value="1"/>
</dbReference>
<dbReference type="Gene3D" id="2.60.40.1120">
    <property type="entry name" value="Carboxypeptidase-like, regulatory domain"/>
    <property type="match status" value="1"/>
</dbReference>
<dbReference type="Proteomes" id="UP000663090">
    <property type="component" value="Chromosome"/>
</dbReference>